<geneLocation type="plasmid" evidence="1">
    <name>unnamed</name>
</geneLocation>
<dbReference type="AlphaFoldDB" id="A0AB39BNE6"/>
<protein>
    <submittedName>
        <fullName evidence="1">DUF3854 domain-containing protein</fullName>
    </submittedName>
</protein>
<keyword evidence="1" id="KW-0614">Plasmid</keyword>
<accession>A0AB39BNE6</accession>
<sequence>MNDFRMTTAKGGPWYEYYRRPCEICGKTGACMIHEDGNRVVCIRQSSDIEWGKNSSLPGYLHYLKEQVSIPKEKISTEKDAKKLPSHSLNKVYSELIANSSLTKEHLAHLTGVTRQMNKEEIRARGYFSMPDKPWRVISEVAKKLGSEDHLIGTPGIYYRKKIGSGYYTLSGLPAIGIPSRNHMNEIVGVQWRVDSPVNNLSYTSIDETFSAELIEQPDVAQLKYKGKTIYEGKLPVGAKQTIKGKDGKAIGDVHISKGAKYIWLSSSRKENGTSAGNPLPIHVSVPTSHLLKWKSGTPRFAETVWITEGGLKGDITIEKFAKFFKPHELKEWGDTILSVPGVGAWRLLLPIMKEMGVKNVVIAYDMDMIENIYVKDHLFNMVREFKNQHYNVRMSIWDENVAKGIDDLTLKNYIPDIRTL</sequence>
<evidence type="ECO:0000313" key="1">
    <source>
        <dbReference type="EMBL" id="XDI35112.1"/>
    </source>
</evidence>
<dbReference type="RefSeq" id="WP_368502729.1">
    <property type="nucleotide sequence ID" value="NZ_CP162550.1"/>
</dbReference>
<organism evidence="1">
    <name type="scientific">Alkalihalophilus sp. As8PL</name>
    <dbReference type="NCBI Taxonomy" id="3237103"/>
    <lineage>
        <taxon>Bacteria</taxon>
        <taxon>Bacillati</taxon>
        <taxon>Bacillota</taxon>
        <taxon>Bacilli</taxon>
        <taxon>Bacillales</taxon>
        <taxon>Bacillaceae</taxon>
        <taxon>Alkalihalophilus</taxon>
    </lineage>
</organism>
<gene>
    <name evidence="1" type="ORF">AB3N04_01120</name>
</gene>
<reference evidence="1" key="1">
    <citation type="submission" date="2024-07" db="EMBL/GenBank/DDBJ databases">
        <title>Identification and characteristics of an arsenic-resistant bacterial isolate, which belongs to a novel species.</title>
        <authorList>
            <person name="Juszczyk A."/>
            <person name="Kowalczyk A."/>
            <person name="Was K."/>
            <person name="Kosowicz W."/>
            <person name="Budzyn A."/>
            <person name="Latowski D."/>
        </authorList>
    </citation>
    <scope>NUCLEOTIDE SEQUENCE</scope>
    <source>
        <strain evidence="1">As8PL</strain>
        <plasmid evidence="1">unnamed</plasmid>
    </source>
</reference>
<proteinExistence type="predicted"/>
<dbReference type="EMBL" id="CP162550">
    <property type="protein sequence ID" value="XDI35112.1"/>
    <property type="molecule type" value="Genomic_DNA"/>
</dbReference>
<name>A0AB39BNE6_9BACI</name>